<dbReference type="Proteomes" id="UP000759131">
    <property type="component" value="Unassembled WGS sequence"/>
</dbReference>
<comment type="subcellular location">
    <subcellularLocation>
        <location evidence="1 9">Endoplasmic reticulum membrane</location>
        <topology evidence="1 9">Multi-pass membrane protein</topology>
    </subcellularLocation>
</comment>
<evidence type="ECO:0000313" key="10">
    <source>
        <dbReference type="EMBL" id="CAD7624375.1"/>
    </source>
</evidence>
<comment type="function">
    <text evidence="8 9">Intramembrane glycolipid transporter that operates in the biosynthetic pathway of dolichol-linked oligosaccharides, the glycan precursors employed in protein asparagine (N)-glycosylation. The sequential addition of sugars to dolichol pyrophosphate produces dolichol-linked oligosaccharides containing fourteen sugars, including two GlcNAcs, nine mannoses and three glucoses. Once assembled, the oligosaccharide is transferred from the lipid to nascent proteins by oligosaccharyltransferases. The assembly of dolichol-linked oligosaccharides begins on the cytosolic side of the endoplasmic reticulum membrane and finishes in its lumen. RFT1 could mediate the translocation of the cytosolically oriented intermediate DolPP-GlcNAc2Man5, produced by ALG11, into the ER lumen where dolichol-linked oligosaccharides assembly continues. However, the intramembrane lipid transporter activity could not be confirmed in vitro.</text>
</comment>
<keyword evidence="11" id="KW-1185">Reference proteome</keyword>
<evidence type="ECO:0000256" key="6">
    <source>
        <dbReference type="ARBA" id="ARBA00022989"/>
    </source>
</evidence>
<dbReference type="InterPro" id="IPR007594">
    <property type="entry name" value="RFT1"/>
</dbReference>
<organism evidence="10">
    <name type="scientific">Medioppia subpectinata</name>
    <dbReference type="NCBI Taxonomy" id="1979941"/>
    <lineage>
        <taxon>Eukaryota</taxon>
        <taxon>Metazoa</taxon>
        <taxon>Ecdysozoa</taxon>
        <taxon>Arthropoda</taxon>
        <taxon>Chelicerata</taxon>
        <taxon>Arachnida</taxon>
        <taxon>Acari</taxon>
        <taxon>Acariformes</taxon>
        <taxon>Sarcoptiformes</taxon>
        <taxon>Oribatida</taxon>
        <taxon>Brachypylina</taxon>
        <taxon>Oppioidea</taxon>
        <taxon>Oppiidae</taxon>
        <taxon>Medioppia</taxon>
    </lineage>
</organism>
<accession>A0A7R9KLP9</accession>
<evidence type="ECO:0000256" key="1">
    <source>
        <dbReference type="ARBA" id="ARBA00004477"/>
    </source>
</evidence>
<keyword evidence="6 9" id="KW-1133">Transmembrane helix</keyword>
<gene>
    <name evidence="10" type="ORF">OSB1V03_LOCUS4820</name>
</gene>
<feature type="transmembrane region" description="Helical" evidence="9">
    <location>
        <begin position="182"/>
        <end position="205"/>
    </location>
</feature>
<evidence type="ECO:0000313" key="11">
    <source>
        <dbReference type="Proteomes" id="UP000759131"/>
    </source>
</evidence>
<feature type="transmembrane region" description="Helical" evidence="9">
    <location>
        <begin position="139"/>
        <end position="157"/>
    </location>
</feature>
<feature type="non-terminal residue" evidence="10">
    <location>
        <position position="1"/>
    </location>
</feature>
<sequence>MTRTLIMVALISYWPQRAVLVFSGAQICGSLLYVCLYYLYFICVDKQQFGHFMPDWMDSNMLLTEGERFVMIFFRVLTSAEKGVYDVVNNVASIPGRLVFAQIEDSGFVLFTQKIDRQMSATDQSFIEMTESATIVRNFIKLMTLFGLIVLTFGFNYSELALLLCGGHQLVAANNGLATQLLQWHCLYILFLSVNCMTECFTFAATNSRQLDSFNKYMCSISIAFLFSLYLLPNWFGCQGFIMANCLSMGARIVISLYLLPNWFGCQGFIMANCLSMGARIVIRFGHNVH</sequence>
<proteinExistence type="inferred from homology"/>
<name>A0A7R9KLP9_9ACAR</name>
<keyword evidence="4 9" id="KW-0812">Transmembrane</keyword>
<comment type="pathway">
    <text evidence="2">Protein modification; protein glycosylation.</text>
</comment>
<dbReference type="PANTHER" id="PTHR13117:SF5">
    <property type="entry name" value="PROTEIN RFT1 HOMOLOG"/>
    <property type="match status" value="1"/>
</dbReference>
<evidence type="ECO:0000256" key="5">
    <source>
        <dbReference type="ARBA" id="ARBA00022824"/>
    </source>
</evidence>
<protein>
    <recommendedName>
        <fullName evidence="9">Protein RFT1 homolog</fullName>
    </recommendedName>
</protein>
<dbReference type="GO" id="GO:0005789">
    <property type="term" value="C:endoplasmic reticulum membrane"/>
    <property type="evidence" value="ECO:0007669"/>
    <property type="project" value="UniProtKB-SubCell"/>
</dbReference>
<feature type="transmembrane region" description="Helical" evidence="9">
    <location>
        <begin position="217"/>
        <end position="236"/>
    </location>
</feature>
<comment type="caution">
    <text evidence="9">Lacks conserved residue(s) required for the propagation of feature annotation.</text>
</comment>
<comment type="similarity">
    <text evidence="3 9">Belongs to the RFT1 family.</text>
</comment>
<evidence type="ECO:0000256" key="9">
    <source>
        <dbReference type="RuleBase" id="RU365067"/>
    </source>
</evidence>
<dbReference type="Pfam" id="PF04506">
    <property type="entry name" value="Rft-1"/>
    <property type="match status" value="1"/>
</dbReference>
<dbReference type="GO" id="GO:0006488">
    <property type="term" value="P:dolichol-linked oligosaccharide biosynthetic process"/>
    <property type="evidence" value="ECO:0007669"/>
    <property type="project" value="InterPro"/>
</dbReference>
<evidence type="ECO:0000256" key="2">
    <source>
        <dbReference type="ARBA" id="ARBA00004922"/>
    </source>
</evidence>
<keyword evidence="5" id="KW-0256">Endoplasmic reticulum</keyword>
<dbReference type="AlphaFoldDB" id="A0A7R9KLP9"/>
<evidence type="ECO:0000256" key="8">
    <source>
        <dbReference type="ARBA" id="ARBA00045912"/>
    </source>
</evidence>
<dbReference type="PANTHER" id="PTHR13117">
    <property type="entry name" value="ENDOPLASMIC RETICULUM MULTISPAN TRANSMEMBRANE PROTEIN-RELATED"/>
    <property type="match status" value="1"/>
</dbReference>
<dbReference type="EMBL" id="CAJPIZ010002281">
    <property type="protein sequence ID" value="CAG2104805.1"/>
    <property type="molecule type" value="Genomic_DNA"/>
</dbReference>
<evidence type="ECO:0000256" key="7">
    <source>
        <dbReference type="ARBA" id="ARBA00023136"/>
    </source>
</evidence>
<dbReference type="EMBL" id="OC856856">
    <property type="protein sequence ID" value="CAD7624375.1"/>
    <property type="molecule type" value="Genomic_DNA"/>
</dbReference>
<reference evidence="10" key="1">
    <citation type="submission" date="2020-11" db="EMBL/GenBank/DDBJ databases">
        <authorList>
            <person name="Tran Van P."/>
        </authorList>
    </citation>
    <scope>NUCLEOTIDE SEQUENCE</scope>
</reference>
<feature type="transmembrane region" description="Helical" evidence="9">
    <location>
        <begin position="20"/>
        <end position="43"/>
    </location>
</feature>
<dbReference type="OrthoDB" id="9979195at2759"/>
<evidence type="ECO:0000256" key="4">
    <source>
        <dbReference type="ARBA" id="ARBA00022692"/>
    </source>
</evidence>
<keyword evidence="7 9" id="KW-0472">Membrane</keyword>
<dbReference type="GO" id="GO:0034203">
    <property type="term" value="P:glycolipid translocation"/>
    <property type="evidence" value="ECO:0007669"/>
    <property type="project" value="TreeGrafter"/>
</dbReference>
<evidence type="ECO:0000256" key="3">
    <source>
        <dbReference type="ARBA" id="ARBA00010288"/>
    </source>
</evidence>